<dbReference type="PANTHER" id="PTHR36974:SF1">
    <property type="entry name" value="DOXX FAMILY MEMBRANE PROTEIN"/>
    <property type="match status" value="1"/>
</dbReference>
<evidence type="ECO:0000313" key="7">
    <source>
        <dbReference type="Proteomes" id="UP001143304"/>
    </source>
</evidence>
<keyword evidence="3 5" id="KW-1133">Transmembrane helix</keyword>
<dbReference type="PANTHER" id="PTHR36974">
    <property type="entry name" value="MEMBRANE PROTEIN-RELATED"/>
    <property type="match status" value="1"/>
</dbReference>
<feature type="transmembrane region" description="Helical" evidence="5">
    <location>
        <begin position="100"/>
        <end position="119"/>
    </location>
</feature>
<organism evidence="6 7">
    <name type="scientific">Candidatus Marimicrobium litorale</name>
    <dbReference type="NCBI Taxonomy" id="2518991"/>
    <lineage>
        <taxon>Bacteria</taxon>
        <taxon>Pseudomonadati</taxon>
        <taxon>Pseudomonadota</taxon>
        <taxon>Gammaproteobacteria</taxon>
        <taxon>Cellvibrionales</taxon>
        <taxon>Halieaceae</taxon>
        <taxon>Marimicrobium</taxon>
    </lineage>
</organism>
<keyword evidence="4 5" id="KW-0472">Membrane</keyword>
<sequence length="129" mass="14290">MFTAKNLGLAIVFLFFMGGGITHFTDPAFFESIMPPWIGFHTEIVYISGVFEILGAIGILLPSLRQWAGNGLILLVICVTPANIHMWLNPDLFPDVPPAFLTIRLVLQVGLLLLIWWSTRLPASDSPRA</sequence>
<evidence type="ECO:0000313" key="6">
    <source>
        <dbReference type="EMBL" id="MCX2978440.1"/>
    </source>
</evidence>
<feature type="transmembrane region" description="Helical" evidence="5">
    <location>
        <begin position="7"/>
        <end position="24"/>
    </location>
</feature>
<dbReference type="Proteomes" id="UP001143304">
    <property type="component" value="Unassembled WGS sequence"/>
</dbReference>
<evidence type="ECO:0000256" key="3">
    <source>
        <dbReference type="ARBA" id="ARBA00022989"/>
    </source>
</evidence>
<evidence type="ECO:0008006" key="8">
    <source>
        <dbReference type="Google" id="ProtNLM"/>
    </source>
</evidence>
<reference evidence="6" key="1">
    <citation type="submission" date="2019-02" db="EMBL/GenBank/DDBJ databases">
        <authorList>
            <person name="Li S.-H."/>
        </authorList>
    </citation>
    <scope>NUCLEOTIDE SEQUENCE</scope>
    <source>
        <strain evidence="6">IMCC11814</strain>
    </source>
</reference>
<feature type="transmembrane region" description="Helical" evidence="5">
    <location>
        <begin position="44"/>
        <end position="64"/>
    </location>
</feature>
<feature type="transmembrane region" description="Helical" evidence="5">
    <location>
        <begin position="71"/>
        <end position="88"/>
    </location>
</feature>
<evidence type="ECO:0000256" key="4">
    <source>
        <dbReference type="ARBA" id="ARBA00023136"/>
    </source>
</evidence>
<evidence type="ECO:0000256" key="2">
    <source>
        <dbReference type="ARBA" id="ARBA00022692"/>
    </source>
</evidence>
<accession>A0ABT3T9D8</accession>
<evidence type="ECO:0000256" key="5">
    <source>
        <dbReference type="SAM" id="Phobius"/>
    </source>
</evidence>
<dbReference type="EMBL" id="SHNO01000001">
    <property type="protein sequence ID" value="MCX2978440.1"/>
    <property type="molecule type" value="Genomic_DNA"/>
</dbReference>
<dbReference type="Pfam" id="PF13564">
    <property type="entry name" value="DoxX_2"/>
    <property type="match status" value="1"/>
</dbReference>
<comment type="caution">
    <text evidence="6">The sequence shown here is derived from an EMBL/GenBank/DDBJ whole genome shotgun (WGS) entry which is preliminary data.</text>
</comment>
<protein>
    <recommendedName>
        <fullName evidence="8">DoxX family protein</fullName>
    </recommendedName>
</protein>
<name>A0ABT3T9D8_9GAMM</name>
<dbReference type="InterPro" id="IPR032808">
    <property type="entry name" value="DoxX"/>
</dbReference>
<dbReference type="RefSeq" id="WP_279250137.1">
    <property type="nucleotide sequence ID" value="NZ_SHNO01000001.1"/>
</dbReference>
<keyword evidence="7" id="KW-1185">Reference proteome</keyword>
<keyword evidence="2 5" id="KW-0812">Transmembrane</keyword>
<comment type="subcellular location">
    <subcellularLocation>
        <location evidence="1">Membrane</location>
        <topology evidence="1">Multi-pass membrane protein</topology>
    </subcellularLocation>
</comment>
<gene>
    <name evidence="6" type="ORF">EYC82_13825</name>
</gene>
<evidence type="ECO:0000256" key="1">
    <source>
        <dbReference type="ARBA" id="ARBA00004141"/>
    </source>
</evidence>
<proteinExistence type="predicted"/>